<keyword evidence="1" id="KW-0732">Signal</keyword>
<evidence type="ECO:0000313" key="2">
    <source>
        <dbReference type="EMBL" id="MBH0230648.1"/>
    </source>
</evidence>
<evidence type="ECO:0008006" key="4">
    <source>
        <dbReference type="Google" id="ProtNLM"/>
    </source>
</evidence>
<feature type="signal peptide" evidence="1">
    <location>
        <begin position="1"/>
        <end position="18"/>
    </location>
</feature>
<dbReference type="EMBL" id="JADZSC010000002">
    <property type="protein sequence ID" value="MBH0230648.1"/>
    <property type="molecule type" value="Genomic_DNA"/>
</dbReference>
<gene>
    <name evidence="2" type="ORF">H0267_10520</name>
</gene>
<keyword evidence="3" id="KW-1185">Reference proteome</keyword>
<accession>A0A931HWD7</accession>
<dbReference type="PROSITE" id="PS51257">
    <property type="entry name" value="PROKAR_LIPOPROTEIN"/>
    <property type="match status" value="1"/>
</dbReference>
<sequence>MKKIILCLCTLFLLSACEGNQTQRVINSFTPDVPNHFHFVVFYENAIPDAAYQSTLKGMKVFLARKNIQSNISYQKIATKKRDYNESLQVEDKQVIVFDYKGIRFNARNVKVLEGMILQVTR</sequence>
<reference evidence="2 3" key="1">
    <citation type="journal article" date="2005" name="Int. J. Syst. Evol. Microbiol.">
        <title>Halobacillus yeomjeoni sp. nov., isolated from a marine solar saltern in Korea.</title>
        <authorList>
            <person name="Yoon J.H."/>
            <person name="Kang S.J."/>
            <person name="Lee C.H."/>
            <person name="Oh H.W."/>
            <person name="Oh T.K."/>
        </authorList>
    </citation>
    <scope>NUCLEOTIDE SEQUENCE [LARGE SCALE GENOMIC DNA]</scope>
    <source>
        <strain evidence="2 3">KCTC 3957</strain>
    </source>
</reference>
<feature type="chain" id="PRO_5039541294" description="Lipoprotein" evidence="1">
    <location>
        <begin position="19"/>
        <end position="122"/>
    </location>
</feature>
<proteinExistence type="predicted"/>
<dbReference type="AlphaFoldDB" id="A0A931HWD7"/>
<comment type="caution">
    <text evidence="2">The sequence shown here is derived from an EMBL/GenBank/DDBJ whole genome shotgun (WGS) entry which is preliminary data.</text>
</comment>
<evidence type="ECO:0000313" key="3">
    <source>
        <dbReference type="Proteomes" id="UP000614490"/>
    </source>
</evidence>
<protein>
    <recommendedName>
        <fullName evidence="4">Lipoprotein</fullName>
    </recommendedName>
</protein>
<dbReference type="RefSeq" id="WP_197317270.1">
    <property type="nucleotide sequence ID" value="NZ_JADZSC010000002.1"/>
</dbReference>
<organism evidence="2 3">
    <name type="scientific">Halobacillus yeomjeoni</name>
    <dbReference type="NCBI Taxonomy" id="311194"/>
    <lineage>
        <taxon>Bacteria</taxon>
        <taxon>Bacillati</taxon>
        <taxon>Bacillota</taxon>
        <taxon>Bacilli</taxon>
        <taxon>Bacillales</taxon>
        <taxon>Bacillaceae</taxon>
        <taxon>Halobacillus</taxon>
    </lineage>
</organism>
<evidence type="ECO:0000256" key="1">
    <source>
        <dbReference type="SAM" id="SignalP"/>
    </source>
</evidence>
<name>A0A931HWD7_9BACI</name>
<dbReference type="Proteomes" id="UP000614490">
    <property type="component" value="Unassembled WGS sequence"/>
</dbReference>